<organism evidence="2">
    <name type="scientific">Odontella aurita</name>
    <dbReference type="NCBI Taxonomy" id="265563"/>
    <lineage>
        <taxon>Eukaryota</taxon>
        <taxon>Sar</taxon>
        <taxon>Stramenopiles</taxon>
        <taxon>Ochrophyta</taxon>
        <taxon>Bacillariophyta</taxon>
        <taxon>Mediophyceae</taxon>
        <taxon>Biddulphiophycidae</taxon>
        <taxon>Eupodiscales</taxon>
        <taxon>Odontellaceae</taxon>
        <taxon>Odontella</taxon>
    </lineage>
</organism>
<keyword evidence="1" id="KW-0812">Transmembrane</keyword>
<feature type="transmembrane region" description="Helical" evidence="1">
    <location>
        <begin position="117"/>
        <end position="137"/>
    </location>
</feature>
<name>A0A7S4IWS6_9STRA</name>
<keyword evidence="1" id="KW-1133">Transmembrane helix</keyword>
<dbReference type="EMBL" id="HBKQ01024068">
    <property type="protein sequence ID" value="CAE2242136.1"/>
    <property type="molecule type" value="Transcribed_RNA"/>
</dbReference>
<gene>
    <name evidence="2" type="ORF">OAUR00152_LOCUS16386</name>
</gene>
<proteinExistence type="predicted"/>
<keyword evidence="1" id="KW-0472">Membrane</keyword>
<dbReference type="AlphaFoldDB" id="A0A7S4IWS6"/>
<protein>
    <submittedName>
        <fullName evidence="2">Uncharacterized protein</fullName>
    </submittedName>
</protein>
<reference evidence="2" key="1">
    <citation type="submission" date="2021-01" db="EMBL/GenBank/DDBJ databases">
        <authorList>
            <person name="Corre E."/>
            <person name="Pelletier E."/>
            <person name="Niang G."/>
            <person name="Scheremetjew M."/>
            <person name="Finn R."/>
            <person name="Kale V."/>
            <person name="Holt S."/>
            <person name="Cochrane G."/>
            <person name="Meng A."/>
            <person name="Brown T."/>
            <person name="Cohen L."/>
        </authorList>
    </citation>
    <scope>NUCLEOTIDE SEQUENCE</scope>
    <source>
        <strain evidence="2">Isolate 1302-5</strain>
    </source>
</reference>
<feature type="transmembrane region" description="Helical" evidence="1">
    <location>
        <begin position="157"/>
        <end position="183"/>
    </location>
</feature>
<feature type="transmembrane region" description="Helical" evidence="1">
    <location>
        <begin position="213"/>
        <end position="231"/>
    </location>
</feature>
<evidence type="ECO:0000256" key="1">
    <source>
        <dbReference type="SAM" id="Phobius"/>
    </source>
</evidence>
<sequence length="288" mass="32025">MARTRFFPNNRKRPTSLLQTSALGMFPSKMNGHTDDKRGGSRTFSIKQRFKPSSLSVSQIEHNVRCGNEGTTTTASMIETLSDTAERLASLRDAENDGDDDGDQIERACIRLDGLEVYAVVAALTISTSIGVIDLYVSPSWTEMYANGMVITFICKLVFLACTYVGSLLGLYATLVFSLTVMYGKTAMGMYKEDAFGDFYHNTMKQRIRGFKAFLFSIYAFLIQIVLLMSAMCPQEMQLVSVLFGCLSVSMIYKDTEDIVSKAGIIYAPPKRVNATRTDSVYFRTPTT</sequence>
<accession>A0A7S4IWS6</accession>
<evidence type="ECO:0000313" key="2">
    <source>
        <dbReference type="EMBL" id="CAE2242136.1"/>
    </source>
</evidence>